<organism evidence="1 2">
    <name type="scientific">[Candida] jaroonii</name>
    <dbReference type="NCBI Taxonomy" id="467808"/>
    <lineage>
        <taxon>Eukaryota</taxon>
        <taxon>Fungi</taxon>
        <taxon>Dikarya</taxon>
        <taxon>Ascomycota</taxon>
        <taxon>Saccharomycotina</taxon>
        <taxon>Pichiomycetes</taxon>
        <taxon>Debaryomycetaceae</taxon>
        <taxon>Yamadazyma</taxon>
    </lineage>
</organism>
<protein>
    <submittedName>
        <fullName evidence="1">1,3-beta-glucan synthase component Fks1p</fullName>
    </submittedName>
</protein>
<sequence>MSKEFFSANPFHRDSRARNPDTALTGHSDTQDQEFTAAIPLSGFKTPKINPERFGGISKFGESSRFEGDLADEKLSGLVGDSPTKGHDPYSAWNPKELVPISVEDMEAIFLRLTEVFGFQFDNTKNIFDYFMRILDSRASRLGPSRALRSVHADYIGGLNANFRKWYFAAQLDIDDSIGFTNLKINGKPRDKSLTVDSMLESEAKWYNTMTNLGADECVTQVALYLLIWGEANNVRFMPECLCFIFKCCNDYYFSESKFSVKPSKSFLEHVITPIYNFYRDQCYHKVDGNYVRLDKDHKNVIGYDDMNQLFWYEKGLERIVLDDKTRLIDLPPENRYRNLNRIVWRKVFSKTFKESRSWSHVLTNFNRIWIIHVSMFWYFTSFNAPSLYTHRYNPSLDNQPTTQARLTIMSIAGGIACLICLISTLFELSFIPRKYPGAEPLFRRFYMLMLLLAFNIGPSIYYLGFKPLNHQNITGLVITSIQFVGSLSTVLYLSFVPLGKSFKPLVTESRRFLPNDYFTSNFHKLRGTEQAASVGLWLAVFLFKFVESYFYLTLSIKDPIRELRVMTMTRCAGDIWIGRNLCKYHSTIVLALILLTDLVLYFLDTYLWYIVCNTTFSIFRSFYIGVSIWTPWRNIFSRLPKRIFAKIIAAPNDGSINSKFLVSQVWNSIIISMYREHLLSIEHVQKLIYKQIASPNAMSEDETILKEPSFFVSQEDMTMKSTLFSENSEAQRRITFFAQSLSTPMREIGPTSSMPSFTVLVPHYSEKITLSLREIIREEDQYSNITMLEYLKKLHPLEWSCFVKDTKLLAEEFNSDTSSPEFGVNEKIDENPYYSVGFKVATPEYVLRTRIWASLRAQTLYRTISGFMNYSRAIKLLFDVENPLENFDSELEKLEAGSLMALRKFCLLITMQRFKYFTAEERDNTEFLLRAYPELQIAYLDEDIDPQTDETIYYSALIDGTCPIMEDGERIPKYRIRLSGNPILGDGKSDNQNHALIFTRGEYIQLVDANQDNYLEECLKIRSVLNEFEESAPPLDVYSLELRDKEYSNPVAIIGTREYIFSENIGVLGDVAAGKEQTFGTLFARTLAHIGGKLHYGHPDFLNAIFMTTRGGVSKAQKGLHLNEDVYAGMNVLCRGGKIKHCEYMQCGKGRDLGFGSILNFTTKIGAGMGEQMLSREQFYLSSKLPLDRFLSYYYAHPGFHLNNAFIILSIKLFLIVGVNIAALTNESIVCEYDKNRPITDPHLPSGCYNLIPIVHWLERSILSIFIVFSIAFLPLFIQELMERGFYKSVTRLSKHVISLSPLFEVFVCRVYAESLVSDMFIGGARYIATGRGFATVRVPFAILYSRFATESLYFGAISGLLIFYTSIAMWKLPLLYFWATIVGLLICPFIFNPNQFSFNDFFIDYKNYLRWLSMGNSRSRPSSWIGFTRMSRSRLTGVKKMKNFGFDEVRIISNVKPSKFNILITRSIFEFIEIGFLLAAYLFANSLNDTRNASPTSSLLRICIITFGPIVVNMVILLVFNVVSLLLGPFCSLFCSKFPSFIAMIVHSLALINHIIFFELLWFLQNGDFSRTILGLAVSILMQSWLLKTITTLVVSREFRHDRANIAWWSGKWIGSGLGVHIFTQPFREYICKIGEMSYFVADVLIGHFILFIQFPLLFVPLIDKWHTLMLFWLSPASQLRPRLLTKKQRRKVHLTVNVYFFIFLVMMLLFSCCFALPIIITRILKVDLEDLMPQIIKDLIQPLPVNMMKKGLKEGLIKSY</sequence>
<evidence type="ECO:0000313" key="1">
    <source>
        <dbReference type="EMBL" id="CAH6723079.1"/>
    </source>
</evidence>
<name>A0ACA9YDL0_9ASCO</name>
<evidence type="ECO:0000313" key="2">
    <source>
        <dbReference type="Proteomes" id="UP001152531"/>
    </source>
</evidence>
<keyword evidence="2" id="KW-1185">Reference proteome</keyword>
<dbReference type="EMBL" id="CALSDN010000012">
    <property type="protein sequence ID" value="CAH6723079.1"/>
    <property type="molecule type" value="Genomic_DNA"/>
</dbReference>
<gene>
    <name evidence="1" type="ORF">CLIB1444_12S03774</name>
</gene>
<proteinExistence type="predicted"/>
<accession>A0ACA9YDL0</accession>
<dbReference type="Proteomes" id="UP001152531">
    <property type="component" value="Unassembled WGS sequence"/>
</dbReference>
<reference evidence="1" key="1">
    <citation type="submission" date="2022-06" db="EMBL/GenBank/DDBJ databases">
        <authorList>
            <person name="Legras J.-L."/>
            <person name="Devillers H."/>
            <person name="Grondin C."/>
        </authorList>
    </citation>
    <scope>NUCLEOTIDE SEQUENCE</scope>
    <source>
        <strain evidence="1">CLIB 1444</strain>
    </source>
</reference>
<comment type="caution">
    <text evidence="1">The sequence shown here is derived from an EMBL/GenBank/DDBJ whole genome shotgun (WGS) entry which is preliminary data.</text>
</comment>